<keyword evidence="2" id="KW-1133">Transmembrane helix</keyword>
<dbReference type="Pfam" id="PF25967">
    <property type="entry name" value="RND-MFP_C"/>
    <property type="match status" value="1"/>
</dbReference>
<feature type="domain" description="CusB-like barrel-sandwich hybrid" evidence="3">
    <location>
        <begin position="87"/>
        <end position="273"/>
    </location>
</feature>
<organism evidence="5 6">
    <name type="scientific">Asticcacaulis currens</name>
    <dbReference type="NCBI Taxonomy" id="2984210"/>
    <lineage>
        <taxon>Bacteria</taxon>
        <taxon>Pseudomonadati</taxon>
        <taxon>Pseudomonadota</taxon>
        <taxon>Alphaproteobacteria</taxon>
        <taxon>Caulobacterales</taxon>
        <taxon>Caulobacteraceae</taxon>
        <taxon>Asticcacaulis</taxon>
    </lineage>
</organism>
<sequence length="432" mass="46818">MPDNVLSSSTTMDRKRAKPWYRRRPFQITAAAVVIATAGLAFYLTLPKSGTVTVEARTLESGEVVRAPYQDYVPLRAEAVPLDTVYITAATAGRVQAVAVSDGDRVTKGQALVYLVNPALTLDVSAREADISARLTDNSNQLMALKTAQESREQALADAAYALSRAEQEYQKRQTLLDKGFINAAAVKPYADEVAYQRQRVAALKTAQTPDAQFYAGQRRQVQDNAQDLRRNLGEVRRGLDALTLTAPAAGRLTAFSLKPGQAVKEGDAVAQVDSEGSYKLRAEVDEFYLQRLSEGQKAEASLHGQTVSVAVSKVFPQVTNGRVVAELQFVTPPPADLKRGETVDIRLRLGQTTPAILAPSGSWLTESGGAWVFVLNAKGDQASRRAVTVGRRNPEQVEILSGLKPGERIVTAGVSNLRNAQYLHIKSDPNS</sequence>
<dbReference type="InterPro" id="IPR006143">
    <property type="entry name" value="RND_pump_MFP"/>
</dbReference>
<evidence type="ECO:0000259" key="4">
    <source>
        <dbReference type="Pfam" id="PF25967"/>
    </source>
</evidence>
<evidence type="ECO:0000256" key="2">
    <source>
        <dbReference type="SAM" id="Phobius"/>
    </source>
</evidence>
<evidence type="ECO:0000313" key="5">
    <source>
        <dbReference type="EMBL" id="MDC7695698.1"/>
    </source>
</evidence>
<dbReference type="Pfam" id="PF25919">
    <property type="entry name" value="BSH_CusB"/>
    <property type="match status" value="1"/>
</dbReference>
<comment type="similarity">
    <text evidence="1">Belongs to the membrane fusion protein (MFP) (TC 8.A.1) family.</text>
</comment>
<dbReference type="InterPro" id="IPR058627">
    <property type="entry name" value="MdtA-like_C"/>
</dbReference>
<keyword evidence="2" id="KW-0812">Transmembrane</keyword>
<accession>A0ABT5III9</accession>
<evidence type="ECO:0000313" key="6">
    <source>
        <dbReference type="Proteomes" id="UP001216595"/>
    </source>
</evidence>
<evidence type="ECO:0000259" key="3">
    <source>
        <dbReference type="Pfam" id="PF25919"/>
    </source>
</evidence>
<dbReference type="NCBIfam" id="TIGR01730">
    <property type="entry name" value="RND_mfp"/>
    <property type="match status" value="1"/>
</dbReference>
<keyword evidence="6" id="KW-1185">Reference proteome</keyword>
<proteinExistence type="inferred from homology"/>
<dbReference type="PANTHER" id="PTHR30469">
    <property type="entry name" value="MULTIDRUG RESISTANCE PROTEIN MDTA"/>
    <property type="match status" value="1"/>
</dbReference>
<keyword evidence="2" id="KW-0472">Membrane</keyword>
<dbReference type="Gene3D" id="2.40.50.100">
    <property type="match status" value="2"/>
</dbReference>
<gene>
    <name evidence="5" type="ORF">PQU94_15585</name>
</gene>
<dbReference type="EMBL" id="JAQQKW010000011">
    <property type="protein sequence ID" value="MDC7695698.1"/>
    <property type="molecule type" value="Genomic_DNA"/>
</dbReference>
<feature type="transmembrane region" description="Helical" evidence="2">
    <location>
        <begin position="25"/>
        <end position="46"/>
    </location>
</feature>
<name>A0ABT5III9_9CAUL</name>
<reference evidence="5 6" key="1">
    <citation type="submission" date="2023-01" db="EMBL/GenBank/DDBJ databases">
        <title>Novel species of the genus Asticcacaulis isolated from rivers.</title>
        <authorList>
            <person name="Lu H."/>
        </authorList>
    </citation>
    <scope>NUCLEOTIDE SEQUENCE [LARGE SCALE GENOMIC DNA]</scope>
    <source>
        <strain evidence="5 6">DXS10W</strain>
    </source>
</reference>
<evidence type="ECO:0000256" key="1">
    <source>
        <dbReference type="ARBA" id="ARBA00009477"/>
    </source>
</evidence>
<dbReference type="PANTHER" id="PTHR30469:SF15">
    <property type="entry name" value="HLYD FAMILY OF SECRETION PROTEINS"/>
    <property type="match status" value="1"/>
</dbReference>
<dbReference type="RefSeq" id="WP_272742359.1">
    <property type="nucleotide sequence ID" value="NZ_JAQQKW010000011.1"/>
</dbReference>
<dbReference type="InterPro" id="IPR011053">
    <property type="entry name" value="Single_hybrid_motif"/>
</dbReference>
<dbReference type="InterPro" id="IPR058790">
    <property type="entry name" value="BSH_CusB"/>
</dbReference>
<dbReference type="Gene3D" id="2.40.420.20">
    <property type="match status" value="1"/>
</dbReference>
<dbReference type="SUPFAM" id="SSF51230">
    <property type="entry name" value="Single hybrid motif"/>
    <property type="match status" value="1"/>
</dbReference>
<protein>
    <submittedName>
        <fullName evidence="5">Efflux RND transporter periplasmic adaptor subunit</fullName>
    </submittedName>
</protein>
<comment type="caution">
    <text evidence="5">The sequence shown here is derived from an EMBL/GenBank/DDBJ whole genome shotgun (WGS) entry which is preliminary data.</text>
</comment>
<feature type="domain" description="Multidrug resistance protein MdtA-like C-terminal permuted SH3" evidence="4">
    <location>
        <begin position="356"/>
        <end position="415"/>
    </location>
</feature>
<dbReference type="Proteomes" id="UP001216595">
    <property type="component" value="Unassembled WGS sequence"/>
</dbReference>